<dbReference type="GO" id="GO:0004803">
    <property type="term" value="F:transposase activity"/>
    <property type="evidence" value="ECO:0007669"/>
    <property type="project" value="InterPro"/>
</dbReference>
<dbReference type="Proteomes" id="UP000494301">
    <property type="component" value="Unassembled WGS sequence"/>
</dbReference>
<evidence type="ECO:0000313" key="3">
    <source>
        <dbReference type="EMBL" id="CAB3968161.1"/>
    </source>
</evidence>
<organism evidence="3 4">
    <name type="scientific">Burkholderia aenigmatica</name>
    <dbReference type="NCBI Taxonomy" id="2015348"/>
    <lineage>
        <taxon>Bacteria</taxon>
        <taxon>Pseudomonadati</taxon>
        <taxon>Pseudomonadota</taxon>
        <taxon>Betaproteobacteria</taxon>
        <taxon>Burkholderiales</taxon>
        <taxon>Burkholderiaceae</taxon>
        <taxon>Burkholderia</taxon>
        <taxon>Burkholderia cepacia complex</taxon>
    </lineage>
</organism>
<dbReference type="SUPFAM" id="SSF143422">
    <property type="entry name" value="Transposase IS200-like"/>
    <property type="match status" value="1"/>
</dbReference>
<evidence type="ECO:0000313" key="4">
    <source>
        <dbReference type="Proteomes" id="UP000494301"/>
    </source>
</evidence>
<feature type="domain" description="Transposase IS200-like" evidence="2">
    <location>
        <begin position="1"/>
        <end position="76"/>
    </location>
</feature>
<dbReference type="GO" id="GO:0006313">
    <property type="term" value="P:DNA transposition"/>
    <property type="evidence" value="ECO:0007669"/>
    <property type="project" value="InterPro"/>
</dbReference>
<gene>
    <name evidence="3" type="ORF">BLA3211_04811</name>
</gene>
<dbReference type="InterPro" id="IPR036515">
    <property type="entry name" value="Transposase_17_sf"/>
</dbReference>
<name>A0A6J5J9P9_9BURK</name>
<dbReference type="GO" id="GO:0003677">
    <property type="term" value="F:DNA binding"/>
    <property type="evidence" value="ECO:0007669"/>
    <property type="project" value="InterPro"/>
</dbReference>
<evidence type="ECO:0000256" key="1">
    <source>
        <dbReference type="SAM" id="MobiDB-lite"/>
    </source>
</evidence>
<sequence>MFVTQYRREVFTQAILDDLRSILIRVSTDFEAERVELDEEGNHIRVQANHPPKVTVSPLVGRLNNVSNSKIREKIYRGIRKSVVVVLLRWKPLRCAPGDHSPAHRTAADTAMTTERTPTVSTLSFPGLMAKGAVHPARVRAVTDSDDECSAAERCAAPGR</sequence>
<reference evidence="3 4" key="1">
    <citation type="submission" date="2020-04" db="EMBL/GenBank/DDBJ databases">
        <authorList>
            <person name="Depoorter E."/>
        </authorList>
    </citation>
    <scope>NUCLEOTIDE SEQUENCE [LARGE SCALE GENOMIC DNA]</scope>
    <source>
        <strain evidence="3 4">BCC0217</strain>
    </source>
</reference>
<accession>A0A6J5J9P9</accession>
<proteinExistence type="predicted"/>
<dbReference type="Gene3D" id="3.30.70.1290">
    <property type="entry name" value="Transposase IS200-like"/>
    <property type="match status" value="1"/>
</dbReference>
<evidence type="ECO:0000259" key="2">
    <source>
        <dbReference type="Pfam" id="PF01797"/>
    </source>
</evidence>
<dbReference type="AlphaFoldDB" id="A0A6J5J9P9"/>
<feature type="region of interest" description="Disordered" evidence="1">
    <location>
        <begin position="99"/>
        <end position="118"/>
    </location>
</feature>
<dbReference type="Pfam" id="PF01797">
    <property type="entry name" value="Y1_Tnp"/>
    <property type="match status" value="1"/>
</dbReference>
<dbReference type="InterPro" id="IPR002686">
    <property type="entry name" value="Transposase_17"/>
</dbReference>
<dbReference type="EMBL" id="CABWIL020000018">
    <property type="protein sequence ID" value="CAB3968161.1"/>
    <property type="molecule type" value="Genomic_DNA"/>
</dbReference>
<protein>
    <recommendedName>
        <fullName evidence="2">Transposase IS200-like domain-containing protein</fullName>
    </recommendedName>
</protein>